<reference evidence="2 4" key="1">
    <citation type="submission" date="2017-12" db="EMBL/GenBank/DDBJ databases">
        <title>FDA dAtabase for Regulatory Grade micrObial Sequences (FDA-ARGOS): Supporting development and validation of Infectious Disease Dx tests.</title>
        <authorList>
            <person name="Hoffmann M."/>
            <person name="Allard M."/>
            <person name="Evans P."/>
            <person name="Brown E."/>
            <person name="Tallon L."/>
            <person name="Sadzewicz L."/>
            <person name="Sengamalay N."/>
            <person name="Ott S."/>
            <person name="Godinez A."/>
            <person name="Nagaraj S."/>
            <person name="Vavikolanu K."/>
            <person name="Aluvathingal J."/>
            <person name="Nadendla S."/>
            <person name="Sichtig H."/>
        </authorList>
    </citation>
    <scope>NUCLEOTIDE SEQUENCE [LARGE SCALE GENOMIC DNA]</scope>
    <source>
        <strain evidence="2 4">FDAARGOS_148</strain>
    </source>
</reference>
<dbReference type="EMBL" id="LORN02000016">
    <property type="protein sequence ID" value="PNN20087.1"/>
    <property type="molecule type" value="Genomic_DNA"/>
</dbReference>
<gene>
    <name evidence="2" type="ORF">AL503_014015</name>
    <name evidence="3" type="ORF">AL503_014175</name>
</gene>
<accession>A0A2K0A4Z0</accession>
<protein>
    <submittedName>
        <fullName evidence="2">DUF262 domain-containing protein</fullName>
    </submittedName>
</protein>
<dbReference type="EMBL" id="LORN02000016">
    <property type="protein sequence ID" value="PNN20109.1"/>
    <property type="molecule type" value="Genomic_DNA"/>
</dbReference>
<dbReference type="RefSeq" id="WP_071860390.1">
    <property type="nucleotide sequence ID" value="NZ_CAJCFX010000030.1"/>
</dbReference>
<name>A0A2K0A4Z0_STAHA</name>
<sequence length="389" mass="44703">MSIRLNKKLNENAFNDPTKETIQKSINQLCSDVDSGQVIMPIFQRDLSWTAEKKIDLYNFQLGGFAPVSPISMNRIGPKSKGMPHVKLLSRTEIEELNEGSLSVIDGQQRISTNYQAYSNDESIQEIALDLTKGKFVNLKEKKPSKNQIPVGVLYNKDPEVYTEYLRLNPRLAEFSVSSILGQIRTKFFNYFYTINYAQDLSGEEQIEWFDVLNLAGSRVPDLQMKLTKLQIKGLDFYKEYSNVFRDRLEMAGLDHLFIQKNTEVSIPLATLNSAFEIVSGKKNHTLNYSPIPSDAKGSFLNELEPDQLRKCFQMTLDGLEDALNFIDINSLREPSRIDYISYLSGYFTYNRNASNTSIQNVINWYNNTNFGNKSNQERRELYNELLMC</sequence>
<evidence type="ECO:0000313" key="3">
    <source>
        <dbReference type="EMBL" id="PNN20109.1"/>
    </source>
</evidence>
<comment type="caution">
    <text evidence="2">The sequence shown here is derived from an EMBL/GenBank/DDBJ whole genome shotgun (WGS) entry which is preliminary data.</text>
</comment>
<dbReference type="Proteomes" id="UP000053523">
    <property type="component" value="Unassembled WGS sequence"/>
</dbReference>
<evidence type="ECO:0000259" key="1">
    <source>
        <dbReference type="Pfam" id="PF03235"/>
    </source>
</evidence>
<feature type="domain" description="GmrSD restriction endonucleases N-terminal" evidence="1">
    <location>
        <begin position="26"/>
        <end position="217"/>
    </location>
</feature>
<dbReference type="AlphaFoldDB" id="A0A2K0A4Z0"/>
<evidence type="ECO:0000313" key="4">
    <source>
        <dbReference type="Proteomes" id="UP000053523"/>
    </source>
</evidence>
<evidence type="ECO:0000313" key="2">
    <source>
        <dbReference type="EMBL" id="PNN20087.1"/>
    </source>
</evidence>
<proteinExistence type="predicted"/>
<dbReference type="Pfam" id="PF03235">
    <property type="entry name" value="GmrSD_N"/>
    <property type="match status" value="1"/>
</dbReference>
<organism evidence="2 4">
    <name type="scientific">Staphylococcus haemolyticus</name>
    <dbReference type="NCBI Taxonomy" id="1283"/>
    <lineage>
        <taxon>Bacteria</taxon>
        <taxon>Bacillati</taxon>
        <taxon>Bacillota</taxon>
        <taxon>Bacilli</taxon>
        <taxon>Bacillales</taxon>
        <taxon>Staphylococcaceae</taxon>
        <taxon>Staphylococcus</taxon>
    </lineage>
</organism>
<dbReference type="InterPro" id="IPR004919">
    <property type="entry name" value="GmrSD_N"/>
</dbReference>